<comment type="caution">
    <text evidence="1">The sequence shown here is derived from an EMBL/GenBank/DDBJ whole genome shotgun (WGS) entry which is preliminary data.</text>
</comment>
<evidence type="ECO:0000313" key="1">
    <source>
        <dbReference type="EMBL" id="KAK3079789.1"/>
    </source>
</evidence>
<dbReference type="EMBL" id="JAWDJW010000919">
    <property type="protein sequence ID" value="KAK3079789.1"/>
    <property type="molecule type" value="Genomic_DNA"/>
</dbReference>
<accession>A0ACC3DSQ1</accession>
<dbReference type="Proteomes" id="UP001186974">
    <property type="component" value="Unassembled WGS sequence"/>
</dbReference>
<keyword evidence="2" id="KW-1185">Reference proteome</keyword>
<evidence type="ECO:0000313" key="2">
    <source>
        <dbReference type="Proteomes" id="UP001186974"/>
    </source>
</evidence>
<protein>
    <submittedName>
        <fullName evidence="1">Uncharacterized protein</fullName>
    </submittedName>
</protein>
<reference evidence="1" key="1">
    <citation type="submission" date="2024-09" db="EMBL/GenBank/DDBJ databases">
        <title>Black Yeasts Isolated from many extreme environments.</title>
        <authorList>
            <person name="Coleine C."/>
            <person name="Stajich J.E."/>
            <person name="Selbmann L."/>
        </authorList>
    </citation>
    <scope>NUCLEOTIDE SEQUENCE</scope>
    <source>
        <strain evidence="1">CCFEE 5737</strain>
    </source>
</reference>
<name>A0ACC3DSQ1_9PEZI</name>
<proteinExistence type="predicted"/>
<sequence length="383" mass="41364">MRDDDDDDDRRPGTRTYHGGGSFVAGAKRRDIGSDSGFRDTGASSEEGHPDQSRSSQAQQPQQQQQQQRAPSSSSSAAAPRKSVSFSNLERAGLEEEGDAEEEMGLGKSRVVDEGLPRGRSESREEYGGEVADETTGILSVEEARAASNYNTHTNGSGAGLWQESVRPFGGAETDTGERSQRGAGVRKRKGGRTQARQGDGADKGKEEDGWWRSVVEKYGSVELENKGSVARDHLALERTFLAWLRTSLSFASIGIAVTQLFRLNTTISTDPSSYSSTSSTSPNLSPFQQSPLGTYEHLRHVGKPLGATFIGISIVVLFIGFHRYFESQHYVIRGKFPASRGSIVLVTLMSGALIVASLVVVLAIGRRGFEKRDTNSALFAGP</sequence>
<gene>
    <name evidence="1" type="ORF">LTS18_003897</name>
</gene>
<organism evidence="1 2">
    <name type="scientific">Coniosporium uncinatum</name>
    <dbReference type="NCBI Taxonomy" id="93489"/>
    <lineage>
        <taxon>Eukaryota</taxon>
        <taxon>Fungi</taxon>
        <taxon>Dikarya</taxon>
        <taxon>Ascomycota</taxon>
        <taxon>Pezizomycotina</taxon>
        <taxon>Dothideomycetes</taxon>
        <taxon>Dothideomycetes incertae sedis</taxon>
        <taxon>Coniosporium</taxon>
    </lineage>
</organism>